<reference evidence="2" key="1">
    <citation type="journal article" date="2021" name="Genome Biol. Evol.">
        <title>A High-Quality Reference Genome for a Parasitic Bivalve with Doubly Uniparental Inheritance (Bivalvia: Unionida).</title>
        <authorList>
            <person name="Smith C.H."/>
        </authorList>
    </citation>
    <scope>NUCLEOTIDE SEQUENCE</scope>
    <source>
        <strain evidence="2">CHS0354</strain>
    </source>
</reference>
<dbReference type="EMBL" id="JAEAOA010000298">
    <property type="protein sequence ID" value="KAK3602527.1"/>
    <property type="molecule type" value="Genomic_DNA"/>
</dbReference>
<evidence type="ECO:0000313" key="3">
    <source>
        <dbReference type="Proteomes" id="UP001195483"/>
    </source>
</evidence>
<dbReference type="Gene3D" id="3.10.100.10">
    <property type="entry name" value="Mannose-Binding Protein A, subunit A"/>
    <property type="match status" value="1"/>
</dbReference>
<accession>A0AAE0T2B5</accession>
<gene>
    <name evidence="2" type="ORF">CHS0354_003779</name>
</gene>
<evidence type="ECO:0000313" key="2">
    <source>
        <dbReference type="EMBL" id="KAK3602527.1"/>
    </source>
</evidence>
<evidence type="ECO:0000259" key="1">
    <source>
        <dbReference type="PROSITE" id="PS50041"/>
    </source>
</evidence>
<name>A0AAE0T2B5_9BIVA</name>
<dbReference type="SUPFAM" id="SSF56436">
    <property type="entry name" value="C-type lectin-like"/>
    <property type="match status" value="1"/>
</dbReference>
<dbReference type="Pfam" id="PF00059">
    <property type="entry name" value="Lectin_C"/>
    <property type="match status" value="1"/>
</dbReference>
<dbReference type="PROSITE" id="PS50041">
    <property type="entry name" value="C_TYPE_LECTIN_2"/>
    <property type="match status" value="1"/>
</dbReference>
<proteinExistence type="predicted"/>
<dbReference type="InterPro" id="IPR016187">
    <property type="entry name" value="CTDL_fold"/>
</dbReference>
<keyword evidence="3" id="KW-1185">Reference proteome</keyword>
<dbReference type="InterPro" id="IPR001304">
    <property type="entry name" value="C-type_lectin-like"/>
</dbReference>
<dbReference type="InterPro" id="IPR016186">
    <property type="entry name" value="C-type_lectin-like/link_sf"/>
</dbReference>
<organism evidence="2 3">
    <name type="scientific">Potamilus streckersoni</name>
    <dbReference type="NCBI Taxonomy" id="2493646"/>
    <lineage>
        <taxon>Eukaryota</taxon>
        <taxon>Metazoa</taxon>
        <taxon>Spiralia</taxon>
        <taxon>Lophotrochozoa</taxon>
        <taxon>Mollusca</taxon>
        <taxon>Bivalvia</taxon>
        <taxon>Autobranchia</taxon>
        <taxon>Heteroconchia</taxon>
        <taxon>Palaeoheterodonta</taxon>
        <taxon>Unionida</taxon>
        <taxon>Unionoidea</taxon>
        <taxon>Unionidae</taxon>
        <taxon>Ambleminae</taxon>
        <taxon>Lampsilini</taxon>
        <taxon>Potamilus</taxon>
    </lineage>
</organism>
<reference evidence="2" key="2">
    <citation type="journal article" date="2021" name="Genome Biol. Evol.">
        <title>Developing a high-quality reference genome for a parasitic bivalve with doubly uniparental inheritance (Bivalvia: Unionida).</title>
        <authorList>
            <person name="Smith C.H."/>
        </authorList>
    </citation>
    <scope>NUCLEOTIDE SEQUENCE</scope>
    <source>
        <strain evidence="2">CHS0354</strain>
        <tissue evidence="2">Mantle</tissue>
    </source>
</reference>
<dbReference type="InterPro" id="IPR050111">
    <property type="entry name" value="C-type_lectin/snaclec_domain"/>
</dbReference>
<dbReference type="Proteomes" id="UP001195483">
    <property type="component" value="Unassembled WGS sequence"/>
</dbReference>
<sequence>MPKRTPGSCPTQFWLGGSTTSPGTNFVTVDGTPISNTFAFWASGQPDGGGGADNCLEMRKSYGYLMNDVLCMTSQGFICQILL</sequence>
<dbReference type="CDD" id="cd00037">
    <property type="entry name" value="CLECT"/>
    <property type="match status" value="1"/>
</dbReference>
<dbReference type="PANTHER" id="PTHR22803">
    <property type="entry name" value="MANNOSE, PHOSPHOLIPASE, LECTIN RECEPTOR RELATED"/>
    <property type="match status" value="1"/>
</dbReference>
<feature type="domain" description="C-type lectin" evidence="1">
    <location>
        <begin position="13"/>
        <end position="80"/>
    </location>
</feature>
<dbReference type="AlphaFoldDB" id="A0AAE0T2B5"/>
<comment type="caution">
    <text evidence="2">The sequence shown here is derived from an EMBL/GenBank/DDBJ whole genome shotgun (WGS) entry which is preliminary data.</text>
</comment>
<protein>
    <recommendedName>
        <fullName evidence="1">C-type lectin domain-containing protein</fullName>
    </recommendedName>
</protein>
<reference evidence="2" key="3">
    <citation type="submission" date="2023-05" db="EMBL/GenBank/DDBJ databases">
        <authorList>
            <person name="Smith C.H."/>
        </authorList>
    </citation>
    <scope>NUCLEOTIDE SEQUENCE</scope>
    <source>
        <strain evidence="2">CHS0354</strain>
        <tissue evidence="2">Mantle</tissue>
    </source>
</reference>